<dbReference type="PANTHER" id="PTHR11941:SF54">
    <property type="entry name" value="ENOYL-COA HYDRATASE, MITOCHONDRIAL"/>
    <property type="match status" value="1"/>
</dbReference>
<evidence type="ECO:0000313" key="2">
    <source>
        <dbReference type="Proteomes" id="UP001589692"/>
    </source>
</evidence>
<accession>A0ABV6AF66</accession>
<dbReference type="RefSeq" id="WP_377257506.1">
    <property type="nucleotide sequence ID" value="NZ_JBHMAA010000008.1"/>
</dbReference>
<comment type="caution">
    <text evidence="1">The sequence shown here is derived from an EMBL/GenBank/DDBJ whole genome shotgun (WGS) entry which is preliminary data.</text>
</comment>
<sequence>MTDLLTELHDGIATLTFNRPERRNAMSLGLMREFDAALRSAADDDLVRVVVIAGAGGKAFGAGLDIKEAPTLSAGEQAEQHGLYEGLQQMLADFPKPVVAAIEGVAAGGSLQMALHADLIVVAQGARIGMPELSAGRPCIMGSFLLDRSIGPGLTARLVLGQDWLDADGAVACGLAALAVPQGGALDAARTYAARLANTAPKALAATLAWLRVLRNGGGRSLAEAIAHADTILPESAANDEATTASARFSRGAHA</sequence>
<protein>
    <submittedName>
        <fullName evidence="1">Enoyl-CoA hydratase/isomerase family protein</fullName>
    </submittedName>
</protein>
<reference evidence="1 2" key="1">
    <citation type="submission" date="2024-09" db="EMBL/GenBank/DDBJ databases">
        <authorList>
            <person name="Sun Q."/>
            <person name="Mori K."/>
        </authorList>
    </citation>
    <scope>NUCLEOTIDE SEQUENCE [LARGE SCALE GENOMIC DNA]</scope>
    <source>
        <strain evidence="1 2">TBRC 4938</strain>
    </source>
</reference>
<dbReference type="EMBL" id="JBHMAA010000008">
    <property type="protein sequence ID" value="MFB9948328.1"/>
    <property type="molecule type" value="Genomic_DNA"/>
</dbReference>
<dbReference type="Pfam" id="PF00378">
    <property type="entry name" value="ECH_1"/>
    <property type="match status" value="1"/>
</dbReference>
<name>A0ABV6AF66_9HYPH</name>
<organism evidence="1 2">
    <name type="scientific">Rhizobium puerariae</name>
    <dbReference type="NCBI Taxonomy" id="1585791"/>
    <lineage>
        <taxon>Bacteria</taxon>
        <taxon>Pseudomonadati</taxon>
        <taxon>Pseudomonadota</taxon>
        <taxon>Alphaproteobacteria</taxon>
        <taxon>Hyphomicrobiales</taxon>
        <taxon>Rhizobiaceae</taxon>
        <taxon>Rhizobium/Agrobacterium group</taxon>
        <taxon>Rhizobium</taxon>
    </lineage>
</organism>
<dbReference type="Proteomes" id="UP001589692">
    <property type="component" value="Unassembled WGS sequence"/>
</dbReference>
<proteinExistence type="predicted"/>
<gene>
    <name evidence="1" type="ORF">ACFFP0_05675</name>
</gene>
<dbReference type="InterPro" id="IPR029045">
    <property type="entry name" value="ClpP/crotonase-like_dom_sf"/>
</dbReference>
<keyword evidence="2" id="KW-1185">Reference proteome</keyword>
<dbReference type="PANTHER" id="PTHR11941">
    <property type="entry name" value="ENOYL-COA HYDRATASE-RELATED"/>
    <property type="match status" value="1"/>
</dbReference>
<dbReference type="CDD" id="cd06558">
    <property type="entry name" value="crotonase-like"/>
    <property type="match status" value="1"/>
</dbReference>
<dbReference type="SUPFAM" id="SSF52096">
    <property type="entry name" value="ClpP/crotonase"/>
    <property type="match status" value="1"/>
</dbReference>
<evidence type="ECO:0000313" key="1">
    <source>
        <dbReference type="EMBL" id="MFB9948328.1"/>
    </source>
</evidence>
<dbReference type="Gene3D" id="3.90.226.10">
    <property type="entry name" value="2-enoyl-CoA Hydratase, Chain A, domain 1"/>
    <property type="match status" value="1"/>
</dbReference>
<dbReference type="InterPro" id="IPR001753">
    <property type="entry name" value="Enoyl-CoA_hydra/iso"/>
</dbReference>